<organism evidence="2 3">
    <name type="scientific">Pseudoxanthomonas japonensis</name>
    <dbReference type="NCBI Taxonomy" id="69284"/>
    <lineage>
        <taxon>Bacteria</taxon>
        <taxon>Pseudomonadati</taxon>
        <taxon>Pseudomonadota</taxon>
        <taxon>Gammaproteobacteria</taxon>
        <taxon>Lysobacterales</taxon>
        <taxon>Lysobacteraceae</taxon>
        <taxon>Pseudoxanthomonas</taxon>
    </lineage>
</organism>
<evidence type="ECO:0000256" key="1">
    <source>
        <dbReference type="SAM" id="Phobius"/>
    </source>
</evidence>
<keyword evidence="3" id="KW-1185">Reference proteome</keyword>
<name>A0ABQ6ZHC0_9GAMM</name>
<evidence type="ECO:0000313" key="3">
    <source>
        <dbReference type="Proteomes" id="UP000781710"/>
    </source>
</evidence>
<feature type="transmembrane region" description="Helical" evidence="1">
    <location>
        <begin position="113"/>
        <end position="134"/>
    </location>
</feature>
<keyword evidence="1" id="KW-1133">Transmembrane helix</keyword>
<evidence type="ECO:0000313" key="2">
    <source>
        <dbReference type="EMBL" id="KAF1725252.1"/>
    </source>
</evidence>
<accession>A0ABQ6ZHC0</accession>
<comment type="caution">
    <text evidence="2">The sequence shown here is derived from an EMBL/GenBank/DDBJ whole genome shotgun (WGS) entry which is preliminary data.</text>
</comment>
<dbReference type="Proteomes" id="UP000781710">
    <property type="component" value="Unassembled WGS sequence"/>
</dbReference>
<keyword evidence="1" id="KW-0472">Membrane</keyword>
<dbReference type="EMBL" id="PDWW01000011">
    <property type="protein sequence ID" value="KAF1725252.1"/>
    <property type="molecule type" value="Genomic_DNA"/>
</dbReference>
<reference evidence="2 3" key="1">
    <citation type="submission" date="2017-10" db="EMBL/GenBank/DDBJ databases">
        <title>Whole genome sequencing of members of genus Pseudoxanthomonas.</title>
        <authorList>
            <person name="Kumar S."/>
            <person name="Bansal K."/>
            <person name="Kaur A."/>
            <person name="Patil P."/>
            <person name="Sharma S."/>
            <person name="Patil P.B."/>
        </authorList>
    </citation>
    <scope>NUCLEOTIDE SEQUENCE [LARGE SCALE GENOMIC DNA]</scope>
    <source>
        <strain evidence="2 3">DSM 17109</strain>
    </source>
</reference>
<proteinExistence type="predicted"/>
<dbReference type="RefSeq" id="WP_162337706.1">
    <property type="nucleotide sequence ID" value="NZ_JBHSRQ010000007.1"/>
</dbReference>
<gene>
    <name evidence="2" type="ORF">CSC78_09715</name>
</gene>
<feature type="transmembrane region" description="Helical" evidence="1">
    <location>
        <begin position="12"/>
        <end position="33"/>
    </location>
</feature>
<feature type="transmembrane region" description="Helical" evidence="1">
    <location>
        <begin position="71"/>
        <end position="93"/>
    </location>
</feature>
<keyword evidence="1" id="KW-0812">Transmembrane</keyword>
<protein>
    <submittedName>
        <fullName evidence="2">Uncharacterized protein</fullName>
    </submittedName>
</protein>
<feature type="transmembrane region" description="Helical" evidence="1">
    <location>
        <begin position="45"/>
        <end position="64"/>
    </location>
</feature>
<sequence length="140" mass="14895">MSHARPPWQRLVMATAAAMVSLLIASWLVGRILPTAWQDVVQTRWGFLTPVSYFVTAACMGLGGALAGHRFLIVAVGLTLAVWIATLSVLAGIAGSASDIAYPLDYLLRTNALSATLSVVAAALGTWLGALWYARRAARR</sequence>